<dbReference type="SUPFAM" id="SSF57625">
    <property type="entry name" value="Invertebrate chitin-binding proteins"/>
    <property type="match status" value="4"/>
</dbReference>
<sequence length="309" mass="33662">MEDMCQQWSENGYIGNPSDCTGWGYCQSQQLVSYGYCAQGQVYDPQSSTCKFNTNTACTTSAVQTCSVLTTPGFVADPTDCTQYAYCFGNGKYQMQSCPTGQQYAANNNTCVWGPSCPQNNICRFMKNNIFVGDPDNCGQYLQCVEGYGVWGQCKNNQYYNAALGSCQANDPCEDTPGNDSPGNLPPKGPANCEGISTFSPDSATCYGYFYCESTTSSPVWGTCPFGLEFDSESSQCVSPISTSCTYNRCANTNLTYAAVSYTGCKQYTYCPTGQTAYCQPGYEYFDEVAGRCVTTQPWYTICKATSTT</sequence>
<evidence type="ECO:0000256" key="2">
    <source>
        <dbReference type="ARBA" id="ARBA00022729"/>
    </source>
</evidence>
<dbReference type="PhylomeDB" id="B4IYQ6"/>
<keyword evidence="2" id="KW-0732">Signal</keyword>
<dbReference type="AlphaFoldDB" id="B4IYQ6"/>
<dbReference type="OrthoDB" id="6020543at2759"/>
<dbReference type="HOGENOM" id="CLU_045312_1_0_1"/>
<dbReference type="STRING" id="7222.B4IYQ6"/>
<dbReference type="InParanoid" id="B4IYQ6"/>
<dbReference type="InterPro" id="IPR002557">
    <property type="entry name" value="Chitin-bd_dom"/>
</dbReference>
<feature type="domain" description="Chitin-binding type-2" evidence="6">
    <location>
        <begin position="120"/>
        <end position="175"/>
    </location>
</feature>
<keyword evidence="4" id="KW-1015">Disulfide bond</keyword>
<evidence type="ECO:0000259" key="6">
    <source>
        <dbReference type="PROSITE" id="PS50940"/>
    </source>
</evidence>
<name>B4IYQ6_DROGR</name>
<dbReference type="SMART" id="SM00494">
    <property type="entry name" value="ChtBD2"/>
    <property type="match status" value="5"/>
</dbReference>
<protein>
    <submittedName>
        <fullName evidence="7">GH15114</fullName>
    </submittedName>
</protein>
<dbReference type="EMBL" id="CH916366">
    <property type="protein sequence ID" value="EDV96593.1"/>
    <property type="molecule type" value="Genomic_DNA"/>
</dbReference>
<dbReference type="GO" id="GO:0005576">
    <property type="term" value="C:extracellular region"/>
    <property type="evidence" value="ECO:0007669"/>
    <property type="project" value="InterPro"/>
</dbReference>
<evidence type="ECO:0000256" key="1">
    <source>
        <dbReference type="ARBA" id="ARBA00022669"/>
    </source>
</evidence>
<evidence type="ECO:0000256" key="5">
    <source>
        <dbReference type="ARBA" id="ARBA00023180"/>
    </source>
</evidence>
<reference evidence="7 8" key="1">
    <citation type="journal article" date="2007" name="Nature">
        <title>Evolution of genes and genomes on the Drosophila phylogeny.</title>
        <authorList>
            <consortium name="Drosophila 12 Genomes Consortium"/>
            <person name="Clark A.G."/>
            <person name="Eisen M.B."/>
            <person name="Smith D.R."/>
            <person name="Bergman C.M."/>
            <person name="Oliver B."/>
            <person name="Markow T.A."/>
            <person name="Kaufman T.C."/>
            <person name="Kellis M."/>
            <person name="Gelbart W."/>
            <person name="Iyer V.N."/>
            <person name="Pollard D.A."/>
            <person name="Sackton T.B."/>
            <person name="Larracuente A.M."/>
            <person name="Singh N.D."/>
            <person name="Abad J.P."/>
            <person name="Abt D.N."/>
            <person name="Adryan B."/>
            <person name="Aguade M."/>
            <person name="Akashi H."/>
            <person name="Anderson W.W."/>
            <person name="Aquadro C.F."/>
            <person name="Ardell D.H."/>
            <person name="Arguello R."/>
            <person name="Artieri C.G."/>
            <person name="Barbash D.A."/>
            <person name="Barker D."/>
            <person name="Barsanti P."/>
            <person name="Batterham P."/>
            <person name="Batzoglou S."/>
            <person name="Begun D."/>
            <person name="Bhutkar A."/>
            <person name="Blanco E."/>
            <person name="Bosak S.A."/>
            <person name="Bradley R.K."/>
            <person name="Brand A.D."/>
            <person name="Brent M.R."/>
            <person name="Brooks A.N."/>
            <person name="Brown R.H."/>
            <person name="Butlin R.K."/>
            <person name="Caggese C."/>
            <person name="Calvi B.R."/>
            <person name="Bernardo de Carvalho A."/>
            <person name="Caspi A."/>
            <person name="Castrezana S."/>
            <person name="Celniker S.E."/>
            <person name="Chang J.L."/>
            <person name="Chapple C."/>
            <person name="Chatterji S."/>
            <person name="Chinwalla A."/>
            <person name="Civetta A."/>
            <person name="Clifton S.W."/>
            <person name="Comeron J.M."/>
            <person name="Costello J.C."/>
            <person name="Coyne J.A."/>
            <person name="Daub J."/>
            <person name="David R.G."/>
            <person name="Delcher A.L."/>
            <person name="Delehaunty K."/>
            <person name="Do C.B."/>
            <person name="Ebling H."/>
            <person name="Edwards K."/>
            <person name="Eickbush T."/>
            <person name="Evans J.D."/>
            <person name="Filipski A."/>
            <person name="Findeiss S."/>
            <person name="Freyhult E."/>
            <person name="Fulton L."/>
            <person name="Fulton R."/>
            <person name="Garcia A.C."/>
            <person name="Gardiner A."/>
            <person name="Garfield D.A."/>
            <person name="Garvin B.E."/>
            <person name="Gibson G."/>
            <person name="Gilbert D."/>
            <person name="Gnerre S."/>
            <person name="Godfrey J."/>
            <person name="Good R."/>
            <person name="Gotea V."/>
            <person name="Gravely B."/>
            <person name="Greenberg A.J."/>
            <person name="Griffiths-Jones S."/>
            <person name="Gross S."/>
            <person name="Guigo R."/>
            <person name="Gustafson E.A."/>
            <person name="Haerty W."/>
            <person name="Hahn M.W."/>
            <person name="Halligan D.L."/>
            <person name="Halpern A.L."/>
            <person name="Halter G.M."/>
            <person name="Han M.V."/>
            <person name="Heger A."/>
            <person name="Hillier L."/>
            <person name="Hinrichs A.S."/>
            <person name="Holmes I."/>
            <person name="Hoskins R.A."/>
            <person name="Hubisz M.J."/>
            <person name="Hultmark D."/>
            <person name="Huntley M.A."/>
            <person name="Jaffe D.B."/>
            <person name="Jagadeeshan S."/>
            <person name="Jeck W.R."/>
            <person name="Johnson J."/>
            <person name="Jones C.D."/>
            <person name="Jordan W.C."/>
            <person name="Karpen G.H."/>
            <person name="Kataoka E."/>
            <person name="Keightley P.D."/>
            <person name="Kheradpour P."/>
            <person name="Kirkness E.F."/>
            <person name="Koerich L.B."/>
            <person name="Kristiansen K."/>
            <person name="Kudrna D."/>
            <person name="Kulathinal R.J."/>
            <person name="Kumar S."/>
            <person name="Kwok R."/>
            <person name="Lander E."/>
            <person name="Langley C.H."/>
            <person name="Lapoint R."/>
            <person name="Lazzaro B.P."/>
            <person name="Lee S.J."/>
            <person name="Levesque L."/>
            <person name="Li R."/>
            <person name="Lin C.F."/>
            <person name="Lin M.F."/>
            <person name="Lindblad-Toh K."/>
            <person name="Llopart A."/>
            <person name="Long M."/>
            <person name="Low L."/>
            <person name="Lozovsky E."/>
            <person name="Lu J."/>
            <person name="Luo M."/>
            <person name="Machado C.A."/>
            <person name="Makalowski W."/>
            <person name="Marzo M."/>
            <person name="Matsuda M."/>
            <person name="Matzkin L."/>
            <person name="McAllister B."/>
            <person name="McBride C.S."/>
            <person name="McKernan B."/>
            <person name="McKernan K."/>
            <person name="Mendez-Lago M."/>
            <person name="Minx P."/>
            <person name="Mollenhauer M.U."/>
            <person name="Montooth K."/>
            <person name="Mount S.M."/>
            <person name="Mu X."/>
            <person name="Myers E."/>
            <person name="Negre B."/>
            <person name="Newfeld S."/>
            <person name="Nielsen R."/>
            <person name="Noor M.A."/>
            <person name="O'Grady P."/>
            <person name="Pachter L."/>
            <person name="Papaceit M."/>
            <person name="Parisi M.J."/>
            <person name="Parisi M."/>
            <person name="Parts L."/>
            <person name="Pedersen J.S."/>
            <person name="Pesole G."/>
            <person name="Phillippy A.M."/>
            <person name="Ponting C.P."/>
            <person name="Pop M."/>
            <person name="Porcelli D."/>
            <person name="Powell J.R."/>
            <person name="Prohaska S."/>
            <person name="Pruitt K."/>
            <person name="Puig M."/>
            <person name="Quesneville H."/>
            <person name="Ram K.R."/>
            <person name="Rand D."/>
            <person name="Rasmussen M.D."/>
            <person name="Reed L.K."/>
            <person name="Reenan R."/>
            <person name="Reily A."/>
            <person name="Remington K.A."/>
            <person name="Rieger T.T."/>
            <person name="Ritchie M.G."/>
            <person name="Robin C."/>
            <person name="Rogers Y.H."/>
            <person name="Rohde C."/>
            <person name="Rozas J."/>
            <person name="Rubenfield M.J."/>
            <person name="Ruiz A."/>
            <person name="Russo S."/>
            <person name="Salzberg S.L."/>
            <person name="Sanchez-Gracia A."/>
            <person name="Saranga D.J."/>
            <person name="Sato H."/>
            <person name="Schaeffer S.W."/>
            <person name="Schatz M.C."/>
            <person name="Schlenke T."/>
            <person name="Schwartz R."/>
            <person name="Segarra C."/>
            <person name="Singh R.S."/>
            <person name="Sirot L."/>
            <person name="Sirota M."/>
            <person name="Sisneros N.B."/>
            <person name="Smith C.D."/>
            <person name="Smith T.F."/>
            <person name="Spieth J."/>
            <person name="Stage D.E."/>
            <person name="Stark A."/>
            <person name="Stephan W."/>
            <person name="Strausberg R.L."/>
            <person name="Strempel S."/>
            <person name="Sturgill D."/>
            <person name="Sutton G."/>
            <person name="Sutton G.G."/>
            <person name="Tao W."/>
            <person name="Teichmann S."/>
            <person name="Tobari Y.N."/>
            <person name="Tomimura Y."/>
            <person name="Tsolas J.M."/>
            <person name="Valente V.L."/>
            <person name="Venter E."/>
            <person name="Venter J.C."/>
            <person name="Vicario S."/>
            <person name="Vieira F.G."/>
            <person name="Vilella A.J."/>
            <person name="Villasante A."/>
            <person name="Walenz B."/>
            <person name="Wang J."/>
            <person name="Wasserman M."/>
            <person name="Watts T."/>
            <person name="Wilson D."/>
            <person name="Wilson R.K."/>
            <person name="Wing R.A."/>
            <person name="Wolfner M.F."/>
            <person name="Wong A."/>
            <person name="Wong G.K."/>
            <person name="Wu C.I."/>
            <person name="Wu G."/>
            <person name="Yamamoto D."/>
            <person name="Yang H.P."/>
            <person name="Yang S.P."/>
            <person name="Yorke J.A."/>
            <person name="Yoshida K."/>
            <person name="Zdobnov E."/>
            <person name="Zhang P."/>
            <person name="Zhang Y."/>
            <person name="Zimin A.V."/>
            <person name="Baldwin J."/>
            <person name="Abdouelleil A."/>
            <person name="Abdulkadir J."/>
            <person name="Abebe A."/>
            <person name="Abera B."/>
            <person name="Abreu J."/>
            <person name="Acer S.C."/>
            <person name="Aftuck L."/>
            <person name="Alexander A."/>
            <person name="An P."/>
            <person name="Anderson E."/>
            <person name="Anderson S."/>
            <person name="Arachi H."/>
            <person name="Azer M."/>
            <person name="Bachantsang P."/>
            <person name="Barry A."/>
            <person name="Bayul T."/>
            <person name="Berlin A."/>
            <person name="Bessette D."/>
            <person name="Bloom T."/>
            <person name="Blye J."/>
            <person name="Boguslavskiy L."/>
            <person name="Bonnet C."/>
            <person name="Boukhgalter B."/>
            <person name="Bourzgui I."/>
            <person name="Brown A."/>
            <person name="Cahill P."/>
            <person name="Channer S."/>
            <person name="Cheshatsang Y."/>
            <person name="Chuda L."/>
            <person name="Citroen M."/>
            <person name="Collymore A."/>
            <person name="Cooke P."/>
            <person name="Costello M."/>
            <person name="D'Aco K."/>
            <person name="Daza R."/>
            <person name="De Haan G."/>
            <person name="DeGray S."/>
            <person name="DeMaso C."/>
            <person name="Dhargay N."/>
            <person name="Dooley K."/>
            <person name="Dooley E."/>
            <person name="Doricent M."/>
            <person name="Dorje P."/>
            <person name="Dorjee K."/>
            <person name="Dupes A."/>
            <person name="Elong R."/>
            <person name="Falk J."/>
            <person name="Farina A."/>
            <person name="Faro S."/>
            <person name="Ferguson D."/>
            <person name="Fisher S."/>
            <person name="Foley C.D."/>
            <person name="Franke A."/>
            <person name="Friedrich D."/>
            <person name="Gadbois L."/>
            <person name="Gearin G."/>
            <person name="Gearin C.R."/>
            <person name="Giannoukos G."/>
            <person name="Goode T."/>
            <person name="Graham J."/>
            <person name="Grandbois E."/>
            <person name="Grewal S."/>
            <person name="Gyaltsen K."/>
            <person name="Hafez N."/>
            <person name="Hagos B."/>
            <person name="Hall J."/>
            <person name="Henson C."/>
            <person name="Hollinger A."/>
            <person name="Honan T."/>
            <person name="Huard M.D."/>
            <person name="Hughes L."/>
            <person name="Hurhula B."/>
            <person name="Husby M.E."/>
            <person name="Kamat A."/>
            <person name="Kanga B."/>
            <person name="Kashin S."/>
            <person name="Khazanovich D."/>
            <person name="Kisner P."/>
            <person name="Lance K."/>
            <person name="Lara M."/>
            <person name="Lee W."/>
            <person name="Lennon N."/>
            <person name="Letendre F."/>
            <person name="LeVine R."/>
            <person name="Lipovsky A."/>
            <person name="Liu X."/>
            <person name="Liu J."/>
            <person name="Liu S."/>
            <person name="Lokyitsang T."/>
            <person name="Lokyitsang Y."/>
            <person name="Lubonja R."/>
            <person name="Lui A."/>
            <person name="MacDonald P."/>
            <person name="Magnisalis V."/>
            <person name="Maru K."/>
            <person name="Matthews C."/>
            <person name="McCusker W."/>
            <person name="McDonough S."/>
            <person name="Mehta T."/>
            <person name="Meldrim J."/>
            <person name="Meneus L."/>
            <person name="Mihai O."/>
            <person name="Mihalev A."/>
            <person name="Mihova T."/>
            <person name="Mittelman R."/>
            <person name="Mlenga V."/>
            <person name="Montmayeur A."/>
            <person name="Mulrain L."/>
            <person name="Navidi A."/>
            <person name="Naylor J."/>
            <person name="Negash T."/>
            <person name="Nguyen T."/>
            <person name="Nguyen N."/>
            <person name="Nicol R."/>
            <person name="Norbu C."/>
            <person name="Norbu N."/>
            <person name="Novod N."/>
            <person name="O'Neill B."/>
            <person name="Osman S."/>
            <person name="Markiewicz E."/>
            <person name="Oyono O.L."/>
            <person name="Patti C."/>
            <person name="Phunkhang P."/>
            <person name="Pierre F."/>
            <person name="Priest M."/>
            <person name="Raghuraman S."/>
            <person name="Rege F."/>
            <person name="Reyes R."/>
            <person name="Rise C."/>
            <person name="Rogov P."/>
            <person name="Ross K."/>
            <person name="Ryan E."/>
            <person name="Settipalli S."/>
            <person name="Shea T."/>
            <person name="Sherpa N."/>
            <person name="Shi L."/>
            <person name="Shih D."/>
            <person name="Sparrow T."/>
            <person name="Spaulding J."/>
            <person name="Stalker J."/>
            <person name="Stange-Thomann N."/>
            <person name="Stavropoulos S."/>
            <person name="Stone C."/>
            <person name="Strader C."/>
            <person name="Tesfaye S."/>
            <person name="Thomson T."/>
            <person name="Thoulutsang Y."/>
            <person name="Thoulutsang D."/>
            <person name="Topham K."/>
            <person name="Topping I."/>
            <person name="Tsamla T."/>
            <person name="Vassiliev H."/>
            <person name="Vo A."/>
            <person name="Wangchuk T."/>
            <person name="Wangdi T."/>
            <person name="Weiand M."/>
            <person name="Wilkinson J."/>
            <person name="Wilson A."/>
            <person name="Yadav S."/>
            <person name="Young G."/>
            <person name="Yu Q."/>
            <person name="Zembek L."/>
            <person name="Zhong D."/>
            <person name="Zimmer A."/>
            <person name="Zwirko Z."/>
            <person name="Jaffe D.B."/>
            <person name="Alvarez P."/>
            <person name="Brockman W."/>
            <person name="Butler J."/>
            <person name="Chin C."/>
            <person name="Gnerre S."/>
            <person name="Grabherr M."/>
            <person name="Kleber M."/>
            <person name="Mauceli E."/>
            <person name="MacCallum I."/>
        </authorList>
    </citation>
    <scope>NUCLEOTIDE SEQUENCE [LARGE SCALE GENOMIC DNA]</scope>
    <source>
        <strain evidence="8">Tucson 15287-2541.00</strain>
    </source>
</reference>
<keyword evidence="3" id="KW-0677">Repeat</keyword>
<dbReference type="InterPro" id="IPR036508">
    <property type="entry name" value="Chitin-bd_dom_sf"/>
</dbReference>
<feature type="domain" description="Chitin-binding type-2" evidence="6">
    <location>
        <begin position="2"/>
        <end position="60"/>
    </location>
</feature>
<dbReference type="OMA" id="EYEICSS"/>
<evidence type="ECO:0000313" key="7">
    <source>
        <dbReference type="EMBL" id="EDV96593.1"/>
    </source>
</evidence>
<organism evidence="8">
    <name type="scientific">Drosophila grimshawi</name>
    <name type="common">Hawaiian fruit fly</name>
    <name type="synonym">Idiomyia grimshawi</name>
    <dbReference type="NCBI Taxonomy" id="7222"/>
    <lineage>
        <taxon>Eukaryota</taxon>
        <taxon>Metazoa</taxon>
        <taxon>Ecdysozoa</taxon>
        <taxon>Arthropoda</taxon>
        <taxon>Hexapoda</taxon>
        <taxon>Insecta</taxon>
        <taxon>Pterygota</taxon>
        <taxon>Neoptera</taxon>
        <taxon>Endopterygota</taxon>
        <taxon>Diptera</taxon>
        <taxon>Brachycera</taxon>
        <taxon>Muscomorpha</taxon>
        <taxon>Ephydroidea</taxon>
        <taxon>Drosophilidae</taxon>
        <taxon>Drosophila</taxon>
        <taxon>Hawaiian Drosophila</taxon>
    </lineage>
</organism>
<evidence type="ECO:0000256" key="3">
    <source>
        <dbReference type="ARBA" id="ARBA00022737"/>
    </source>
</evidence>
<dbReference type="PANTHER" id="PTHR23301:SF106">
    <property type="entry name" value="CHITIN-BINDING TYPE-2 DOMAIN-CONTAINING PROTEIN-RELATED"/>
    <property type="match status" value="1"/>
</dbReference>
<dbReference type="Proteomes" id="UP000001070">
    <property type="component" value="Unassembled WGS sequence"/>
</dbReference>
<feature type="domain" description="Chitin-binding type-2" evidence="6">
    <location>
        <begin position="190"/>
        <end position="247"/>
    </location>
</feature>
<dbReference type="Gene3D" id="2.170.140.10">
    <property type="entry name" value="Chitin binding domain"/>
    <property type="match status" value="2"/>
</dbReference>
<proteinExistence type="predicted"/>
<dbReference type="Pfam" id="PF01607">
    <property type="entry name" value="CBM_14"/>
    <property type="match status" value="3"/>
</dbReference>
<dbReference type="KEGG" id="dgr:6557149"/>
<accession>B4IYQ6</accession>
<keyword evidence="1" id="KW-0147">Chitin-binding</keyword>
<feature type="domain" description="Chitin-binding type-2" evidence="6">
    <location>
        <begin position="63"/>
        <end position="119"/>
    </location>
</feature>
<keyword evidence="8" id="KW-1185">Reference proteome</keyword>
<dbReference type="InterPro" id="IPR051940">
    <property type="entry name" value="Chitin_bind-dev_reg"/>
</dbReference>
<dbReference type="PANTHER" id="PTHR23301">
    <property type="entry name" value="CHITIN BINDING PERITROPHIN-A"/>
    <property type="match status" value="1"/>
</dbReference>
<evidence type="ECO:0000313" key="8">
    <source>
        <dbReference type="Proteomes" id="UP000001070"/>
    </source>
</evidence>
<keyword evidence="5" id="KW-0325">Glycoprotein</keyword>
<dbReference type="PROSITE" id="PS50940">
    <property type="entry name" value="CHIT_BIND_II"/>
    <property type="match status" value="4"/>
</dbReference>
<gene>
    <name evidence="7" type="primary">Dgri\GH15114</name>
    <name evidence="7" type="ORF">Dgri_GH15114</name>
</gene>
<evidence type="ECO:0000256" key="4">
    <source>
        <dbReference type="ARBA" id="ARBA00023157"/>
    </source>
</evidence>
<dbReference type="eggNOG" id="ENOG502SZI5">
    <property type="taxonomic scope" value="Eukaryota"/>
</dbReference>
<dbReference type="GO" id="GO:0008061">
    <property type="term" value="F:chitin binding"/>
    <property type="evidence" value="ECO:0007669"/>
    <property type="project" value="UniProtKB-KW"/>
</dbReference>